<evidence type="ECO:0000256" key="3">
    <source>
        <dbReference type="ARBA" id="ARBA00022722"/>
    </source>
</evidence>
<evidence type="ECO:0000256" key="5">
    <source>
        <dbReference type="ARBA" id="ARBA00022801"/>
    </source>
</evidence>
<gene>
    <name evidence="7" type="ORF">MNBD_BACTEROID07-476</name>
</gene>
<comment type="function">
    <text evidence="1">RNaseP catalyzes the removal of the 5'-leader sequence from pre-tRNA to produce the mature 5'-terminus. It can also cleave other RNA substrates such as 4.5S RNA. The protein component plays an auxiliary but essential role in vivo by binding to the 5'-leader sequence and broadening the substrate specificity of the ribozyme.</text>
</comment>
<sequence length="94" mass="11079">MPHTAEGHLLPKVLFSVPKRNFNRAVDRNRIKRLMREAYRRNKSIFPGQEKGCRHQLLIGLIYTAKVHMDYAEIERKIILILQQLLEKNEQVTG</sequence>
<dbReference type="InterPro" id="IPR014721">
    <property type="entry name" value="Ribsml_uS5_D2-typ_fold_subgr"/>
</dbReference>
<keyword evidence="3" id="KW-0540">Nuclease</keyword>
<dbReference type="InterPro" id="IPR020539">
    <property type="entry name" value="RNase_P_CS"/>
</dbReference>
<dbReference type="EC" id="3.1.26.5" evidence="7"/>
<proteinExistence type="predicted"/>
<dbReference type="InterPro" id="IPR020568">
    <property type="entry name" value="Ribosomal_Su5_D2-typ_SF"/>
</dbReference>
<organism evidence="7">
    <name type="scientific">hydrothermal vent metagenome</name>
    <dbReference type="NCBI Taxonomy" id="652676"/>
    <lineage>
        <taxon>unclassified sequences</taxon>
        <taxon>metagenomes</taxon>
        <taxon>ecological metagenomes</taxon>
    </lineage>
</organism>
<name>A0A3B0UIU7_9ZZZZ</name>
<dbReference type="GO" id="GO:0004526">
    <property type="term" value="F:ribonuclease P activity"/>
    <property type="evidence" value="ECO:0007669"/>
    <property type="project" value="UniProtKB-EC"/>
</dbReference>
<dbReference type="Pfam" id="PF00825">
    <property type="entry name" value="Ribonuclease_P"/>
    <property type="match status" value="1"/>
</dbReference>
<keyword evidence="6" id="KW-0694">RNA-binding</keyword>
<keyword evidence="5 7" id="KW-0378">Hydrolase</keyword>
<dbReference type="InterPro" id="IPR000100">
    <property type="entry name" value="RNase_P"/>
</dbReference>
<accession>A0A3B0UIU7</accession>
<evidence type="ECO:0000256" key="1">
    <source>
        <dbReference type="ARBA" id="ARBA00002663"/>
    </source>
</evidence>
<evidence type="ECO:0000256" key="4">
    <source>
        <dbReference type="ARBA" id="ARBA00022759"/>
    </source>
</evidence>
<dbReference type="PROSITE" id="PS00648">
    <property type="entry name" value="RIBONUCLEASE_P"/>
    <property type="match status" value="1"/>
</dbReference>
<keyword evidence="2" id="KW-0819">tRNA processing</keyword>
<dbReference type="SUPFAM" id="SSF54211">
    <property type="entry name" value="Ribosomal protein S5 domain 2-like"/>
    <property type="match status" value="1"/>
</dbReference>
<reference evidence="7" key="1">
    <citation type="submission" date="2018-06" db="EMBL/GenBank/DDBJ databases">
        <authorList>
            <person name="Zhirakovskaya E."/>
        </authorList>
    </citation>
    <scope>NUCLEOTIDE SEQUENCE</scope>
</reference>
<evidence type="ECO:0000313" key="7">
    <source>
        <dbReference type="EMBL" id="VAW29050.1"/>
    </source>
</evidence>
<dbReference type="EMBL" id="UOET01000314">
    <property type="protein sequence ID" value="VAW29050.1"/>
    <property type="molecule type" value="Genomic_DNA"/>
</dbReference>
<evidence type="ECO:0000256" key="2">
    <source>
        <dbReference type="ARBA" id="ARBA00022694"/>
    </source>
</evidence>
<dbReference type="GO" id="GO:0008033">
    <property type="term" value="P:tRNA processing"/>
    <property type="evidence" value="ECO:0007669"/>
    <property type="project" value="UniProtKB-KW"/>
</dbReference>
<dbReference type="GO" id="GO:0000049">
    <property type="term" value="F:tRNA binding"/>
    <property type="evidence" value="ECO:0007669"/>
    <property type="project" value="InterPro"/>
</dbReference>
<keyword evidence="4" id="KW-0255">Endonuclease</keyword>
<dbReference type="AlphaFoldDB" id="A0A3B0UIU7"/>
<evidence type="ECO:0000256" key="6">
    <source>
        <dbReference type="ARBA" id="ARBA00022884"/>
    </source>
</evidence>
<protein>
    <submittedName>
        <fullName evidence="7">Ribonuclease P protein component</fullName>
        <ecNumber evidence="7">3.1.26.5</ecNumber>
    </submittedName>
</protein>
<dbReference type="Gene3D" id="3.30.230.10">
    <property type="match status" value="1"/>
</dbReference>